<keyword evidence="1" id="KW-0547">Nucleotide-binding</keyword>
<keyword evidence="2" id="KW-0067">ATP-binding</keyword>
<evidence type="ECO:0000256" key="1">
    <source>
        <dbReference type="ARBA" id="ARBA00022741"/>
    </source>
</evidence>
<dbReference type="InterPro" id="IPR042115">
    <property type="entry name" value="PriA_3primeBD_sf"/>
</dbReference>
<evidence type="ECO:0000259" key="5">
    <source>
        <dbReference type="Pfam" id="PF17764"/>
    </source>
</evidence>
<dbReference type="AlphaFoldDB" id="A0A1F5H702"/>
<evidence type="ECO:0000313" key="6">
    <source>
        <dbReference type="EMBL" id="OGD99900.1"/>
    </source>
</evidence>
<dbReference type="GO" id="GO:0006302">
    <property type="term" value="P:double-strand break repair"/>
    <property type="evidence" value="ECO:0007669"/>
    <property type="project" value="TreeGrafter"/>
</dbReference>
<comment type="caution">
    <text evidence="6">The sequence shown here is derived from an EMBL/GenBank/DDBJ whole genome shotgun (WGS) entry which is preliminary data.</text>
</comment>
<accession>A0A1F5H702</accession>
<reference evidence="6 7" key="1">
    <citation type="journal article" date="2016" name="Nat. Commun.">
        <title>Thousands of microbial genomes shed light on interconnected biogeochemical processes in an aquifer system.</title>
        <authorList>
            <person name="Anantharaman K."/>
            <person name="Brown C.T."/>
            <person name="Hug L.A."/>
            <person name="Sharon I."/>
            <person name="Castelle C.J."/>
            <person name="Probst A.J."/>
            <person name="Thomas B.C."/>
            <person name="Singh A."/>
            <person name="Wilkins M.J."/>
            <person name="Karaoz U."/>
            <person name="Brodie E.L."/>
            <person name="Williams K.H."/>
            <person name="Hubbard S.S."/>
            <person name="Banfield J.F."/>
        </authorList>
    </citation>
    <scope>NUCLEOTIDE SEQUENCE [LARGE SCALE GENOMIC DNA]</scope>
</reference>
<dbReference type="PANTHER" id="PTHR30580:SF0">
    <property type="entry name" value="PRIMOSOMAL PROTEIN N"/>
    <property type="match status" value="1"/>
</dbReference>
<evidence type="ECO:0000256" key="3">
    <source>
        <dbReference type="ARBA" id="ARBA00023125"/>
    </source>
</evidence>
<dbReference type="Pfam" id="PF17764">
    <property type="entry name" value="PriA_3primeBD"/>
    <property type="match status" value="1"/>
</dbReference>
<evidence type="ECO:0000256" key="2">
    <source>
        <dbReference type="ARBA" id="ARBA00022840"/>
    </source>
</evidence>
<dbReference type="GO" id="GO:0006310">
    <property type="term" value="P:DNA recombination"/>
    <property type="evidence" value="ECO:0007669"/>
    <property type="project" value="TreeGrafter"/>
</dbReference>
<dbReference type="InterPro" id="IPR041222">
    <property type="entry name" value="PriA_3primeBD"/>
</dbReference>
<dbReference type="Gene3D" id="3.40.50.300">
    <property type="entry name" value="P-loop containing nucleotide triphosphate hydrolases"/>
    <property type="match status" value="1"/>
</dbReference>
<evidence type="ECO:0000313" key="7">
    <source>
        <dbReference type="Proteomes" id="UP000177039"/>
    </source>
</evidence>
<dbReference type="Gene3D" id="3.40.1440.60">
    <property type="entry name" value="PriA, 3(prime) DNA-binding domain"/>
    <property type="match status" value="1"/>
</dbReference>
<dbReference type="GO" id="GO:0043138">
    <property type="term" value="F:3'-5' DNA helicase activity"/>
    <property type="evidence" value="ECO:0007669"/>
    <property type="project" value="TreeGrafter"/>
</dbReference>
<keyword evidence="3" id="KW-0238">DNA-binding</keyword>
<dbReference type="Proteomes" id="UP000177039">
    <property type="component" value="Unassembled WGS sequence"/>
</dbReference>
<name>A0A1F5H702_9BACT</name>
<dbReference type="GO" id="GO:0003677">
    <property type="term" value="F:DNA binding"/>
    <property type="evidence" value="ECO:0007669"/>
    <property type="project" value="UniProtKB-KW"/>
</dbReference>
<organism evidence="6 7">
    <name type="scientific">Candidatus Curtissbacteria bacterium RIFCSPLOWO2_01_FULL_42_50</name>
    <dbReference type="NCBI Taxonomy" id="1797730"/>
    <lineage>
        <taxon>Bacteria</taxon>
        <taxon>Candidatus Curtissiibacteriota</taxon>
    </lineage>
</organism>
<dbReference type="GO" id="GO:0005524">
    <property type="term" value="F:ATP binding"/>
    <property type="evidence" value="ECO:0007669"/>
    <property type="project" value="UniProtKB-KW"/>
</dbReference>
<dbReference type="InterPro" id="IPR027417">
    <property type="entry name" value="P-loop_NTPase"/>
</dbReference>
<protein>
    <recommendedName>
        <fullName evidence="5">Primosomal protein N' 3' DNA-binding domain-containing protein</fullName>
    </recommendedName>
</protein>
<feature type="region of interest" description="Disordered" evidence="4">
    <location>
        <begin position="321"/>
        <end position="343"/>
    </location>
</feature>
<proteinExistence type="predicted"/>
<dbReference type="GO" id="GO:0006270">
    <property type="term" value="P:DNA replication initiation"/>
    <property type="evidence" value="ECO:0007669"/>
    <property type="project" value="TreeGrafter"/>
</dbReference>
<sequence length="662" mass="74858">MYANVVVLTYQPPEIDFYTYEVPKELENIIKPGQLIFVPFGKRNPVGLILATRNQKPETSITIKPITSIIFQPSILLPYQIELLKWMAFYYHAPMVKCLEAMIPEIPTSFLNNMRVTRAEGVPLSAERPQASKEQNATDDSTNFVISYRLRTSSGTSSRQDPQSQTIVLVPTINRLPETLARFAARRAKYPQAKNYVIYHNELKTSEKFAIWLKILSGNADFIFGSRLAIFAPCPDLAKIIIYDEHDDAYKDERSPYYDTLTVAEKISSISGCKIQIFDSSPKITTYFNYKKQIALNGWQSWKGPDSAQSPYGPLAYHGKTLKTSTDGPPKASLAKSGKKTTDRTRVAPKVKIVSMATEKAAGNKSSISDVLSTYLKLAHKKDKKILLFLNKKRGSGNIYCKNCKHNEFMAKQPETCPNCQSPNIWFNSLNVNSLTTLVQKILPDAHIRPITDNRQLATGNWQLATIDIATASVFYRLTPVKYDLVAHIATDSTLNIRDIKSSEKTYSQITDLKKLASGLLILQTYNPDHLAIKTAAAGQYLAFFKNQLTERKALSYPPFALILKLSIKGKKEEKIEEKAQNLFQDLNQQPILPKKPDEPATIIGPYKSFFEKNYTKYNIILKIPIEKYSLSYREKAIFSLSSFLDKIPRDWQITVEPASLN</sequence>
<feature type="domain" description="Primosomal protein N' 3' DNA-binding" evidence="5">
    <location>
        <begin position="17"/>
        <end position="104"/>
    </location>
</feature>
<evidence type="ECO:0000256" key="4">
    <source>
        <dbReference type="SAM" id="MobiDB-lite"/>
    </source>
</evidence>
<gene>
    <name evidence="6" type="ORF">A3B54_00070</name>
</gene>
<dbReference type="PANTHER" id="PTHR30580">
    <property type="entry name" value="PRIMOSOMAL PROTEIN N"/>
    <property type="match status" value="1"/>
</dbReference>
<dbReference type="EMBL" id="MFBT01000008">
    <property type="protein sequence ID" value="OGD99900.1"/>
    <property type="molecule type" value="Genomic_DNA"/>
</dbReference>
<dbReference type="SUPFAM" id="SSF52540">
    <property type="entry name" value="P-loop containing nucleoside triphosphate hydrolases"/>
    <property type="match status" value="1"/>
</dbReference>